<sequence length="42" mass="4927">MRLLSEFVTYVPSYIVNDVSQITRINFDSTSTRKSFDVIVQR</sequence>
<name>A0A0E9QLC9_ANGAN</name>
<reference evidence="1" key="2">
    <citation type="journal article" date="2015" name="Fish Shellfish Immunol.">
        <title>Early steps in the European eel (Anguilla anguilla)-Vibrio vulnificus interaction in the gills: Role of the RtxA13 toxin.</title>
        <authorList>
            <person name="Callol A."/>
            <person name="Pajuelo D."/>
            <person name="Ebbesson L."/>
            <person name="Teles M."/>
            <person name="MacKenzie S."/>
            <person name="Amaro C."/>
        </authorList>
    </citation>
    <scope>NUCLEOTIDE SEQUENCE</scope>
</reference>
<reference evidence="1" key="1">
    <citation type="submission" date="2014-11" db="EMBL/GenBank/DDBJ databases">
        <authorList>
            <person name="Amaro Gonzalez C."/>
        </authorList>
    </citation>
    <scope>NUCLEOTIDE SEQUENCE</scope>
</reference>
<dbReference type="EMBL" id="GBXM01091694">
    <property type="protein sequence ID" value="JAH16883.1"/>
    <property type="molecule type" value="Transcribed_RNA"/>
</dbReference>
<accession>A0A0E9QLC9</accession>
<evidence type="ECO:0000313" key="1">
    <source>
        <dbReference type="EMBL" id="JAH16883.1"/>
    </source>
</evidence>
<protein>
    <submittedName>
        <fullName evidence="1">Uncharacterized protein</fullName>
    </submittedName>
</protein>
<dbReference type="AlphaFoldDB" id="A0A0E9QLC9"/>
<proteinExistence type="predicted"/>
<organism evidence="1">
    <name type="scientific">Anguilla anguilla</name>
    <name type="common">European freshwater eel</name>
    <name type="synonym">Muraena anguilla</name>
    <dbReference type="NCBI Taxonomy" id="7936"/>
    <lineage>
        <taxon>Eukaryota</taxon>
        <taxon>Metazoa</taxon>
        <taxon>Chordata</taxon>
        <taxon>Craniata</taxon>
        <taxon>Vertebrata</taxon>
        <taxon>Euteleostomi</taxon>
        <taxon>Actinopterygii</taxon>
        <taxon>Neopterygii</taxon>
        <taxon>Teleostei</taxon>
        <taxon>Anguilliformes</taxon>
        <taxon>Anguillidae</taxon>
        <taxon>Anguilla</taxon>
    </lineage>
</organism>